<feature type="compositionally biased region" description="Polar residues" evidence="8">
    <location>
        <begin position="83"/>
        <end position="93"/>
    </location>
</feature>
<name>A0ABM0GYP0_SACKO</name>
<keyword evidence="4" id="KW-0540">Nuclease</keyword>
<dbReference type="CDD" id="cd06144">
    <property type="entry name" value="REX4_like"/>
    <property type="match status" value="1"/>
</dbReference>
<comment type="similarity">
    <text evidence="2">Belongs to the REXO4 family.</text>
</comment>
<evidence type="ECO:0000313" key="11">
    <source>
        <dbReference type="RefSeq" id="XP_002740318.1"/>
    </source>
</evidence>
<feature type="region of interest" description="Disordered" evidence="8">
    <location>
        <begin position="1"/>
        <end position="171"/>
    </location>
</feature>
<evidence type="ECO:0000259" key="9">
    <source>
        <dbReference type="SMART" id="SM00479"/>
    </source>
</evidence>
<sequence length="430" mass="49473">MEKKSRKRKHSKNRLDNFGAKKKKVESGSVVVSGELKVEHNLTYANKPKRKRPFWKEKKNKNSQKRSVHNNEKDGKQNHKQNSEITDINNAIRDNTKMKPSLKMQNLNEKGYPARSTELKNTGVSHCNTTNKTEEDEARTKNLRHEKPEKKKEFKKKRKSKQMSGEKVTSSVSVSSNWKKLAESMNFKTETKTAVKPRSVPVKPVEQVQDEKKRAESPEIWFDDVDPMVLQATAATASSNSQPKSGYEGLTRCIAMDCEMVGAGFDGKDNELARVSLVNEYGGCVYDKYVKPREKVTDYRTAVSGITPAHIRKAEEFDVVQRDVADMLKGRILVGHALNNDMKVLYLSHQRINVRDTARYKPFQKIMRTNRPGLKKLTKKILKMDVQQGEHNSVEDAQAAMKLYMLHRKEWDSVVKRASIKQQTWKKKRR</sequence>
<feature type="compositionally biased region" description="Basic residues" evidence="8">
    <location>
        <begin position="1"/>
        <end position="12"/>
    </location>
</feature>
<evidence type="ECO:0000256" key="5">
    <source>
        <dbReference type="ARBA" id="ARBA00022801"/>
    </source>
</evidence>
<evidence type="ECO:0000313" key="10">
    <source>
        <dbReference type="Proteomes" id="UP000694865"/>
    </source>
</evidence>
<dbReference type="InterPro" id="IPR036397">
    <property type="entry name" value="RNaseH_sf"/>
</dbReference>
<proteinExistence type="inferred from homology"/>
<evidence type="ECO:0000256" key="8">
    <source>
        <dbReference type="SAM" id="MobiDB-lite"/>
    </source>
</evidence>
<dbReference type="InterPro" id="IPR013520">
    <property type="entry name" value="Ribonucl_H"/>
</dbReference>
<evidence type="ECO:0000256" key="7">
    <source>
        <dbReference type="ARBA" id="ARBA00023242"/>
    </source>
</evidence>
<gene>
    <name evidence="11" type="primary">LOC100371338</name>
</gene>
<comment type="subcellular location">
    <subcellularLocation>
        <location evidence="1">Nucleus</location>
    </subcellularLocation>
</comment>
<evidence type="ECO:0000256" key="4">
    <source>
        <dbReference type="ARBA" id="ARBA00022722"/>
    </source>
</evidence>
<protein>
    <recommendedName>
        <fullName evidence="3">RNA exonuclease 4</fullName>
    </recommendedName>
</protein>
<dbReference type="GeneID" id="100371338"/>
<dbReference type="SUPFAM" id="SSF53098">
    <property type="entry name" value="Ribonuclease H-like"/>
    <property type="match status" value="1"/>
</dbReference>
<accession>A0ABM0GYP0</accession>
<dbReference type="Pfam" id="PF00929">
    <property type="entry name" value="RNase_T"/>
    <property type="match status" value="1"/>
</dbReference>
<keyword evidence="10" id="KW-1185">Reference proteome</keyword>
<feature type="compositionally biased region" description="Basic residues" evidence="8">
    <location>
        <begin position="47"/>
        <end position="68"/>
    </location>
</feature>
<dbReference type="PANTHER" id="PTHR12801">
    <property type="entry name" value="RNA EXONUCLEASE REXO1 / RECO3 FAMILY MEMBER-RELATED"/>
    <property type="match status" value="1"/>
</dbReference>
<dbReference type="InterPro" id="IPR037431">
    <property type="entry name" value="REX4_DEDDh_dom"/>
</dbReference>
<dbReference type="Gene3D" id="3.30.420.10">
    <property type="entry name" value="Ribonuclease H-like superfamily/Ribonuclease H"/>
    <property type="match status" value="1"/>
</dbReference>
<dbReference type="InterPro" id="IPR012337">
    <property type="entry name" value="RNaseH-like_sf"/>
</dbReference>
<evidence type="ECO:0000256" key="3">
    <source>
        <dbReference type="ARBA" id="ARBA00016937"/>
    </source>
</evidence>
<dbReference type="SMART" id="SM00479">
    <property type="entry name" value="EXOIII"/>
    <property type="match status" value="1"/>
</dbReference>
<dbReference type="RefSeq" id="XP_002740318.1">
    <property type="nucleotide sequence ID" value="XM_002740272.2"/>
</dbReference>
<dbReference type="PANTHER" id="PTHR12801:SF158">
    <property type="entry name" value="RNA EXONUCLEASE 4"/>
    <property type="match status" value="1"/>
</dbReference>
<keyword evidence="5" id="KW-0378">Hydrolase</keyword>
<keyword evidence="7" id="KW-0539">Nucleus</keyword>
<feature type="compositionally biased region" description="Polar residues" evidence="8">
    <location>
        <begin position="119"/>
        <end position="131"/>
    </location>
</feature>
<evidence type="ECO:0000256" key="1">
    <source>
        <dbReference type="ARBA" id="ARBA00004123"/>
    </source>
</evidence>
<organism evidence="10 11">
    <name type="scientific">Saccoglossus kowalevskii</name>
    <name type="common">Acorn worm</name>
    <dbReference type="NCBI Taxonomy" id="10224"/>
    <lineage>
        <taxon>Eukaryota</taxon>
        <taxon>Metazoa</taxon>
        <taxon>Hemichordata</taxon>
        <taxon>Enteropneusta</taxon>
        <taxon>Harrimaniidae</taxon>
        <taxon>Saccoglossus</taxon>
    </lineage>
</organism>
<feature type="domain" description="Exonuclease" evidence="9">
    <location>
        <begin position="252"/>
        <end position="413"/>
    </location>
</feature>
<keyword evidence="6" id="KW-0269">Exonuclease</keyword>
<feature type="compositionally biased region" description="Basic and acidic residues" evidence="8">
    <location>
        <begin position="138"/>
        <end position="152"/>
    </location>
</feature>
<reference evidence="11" key="1">
    <citation type="submission" date="2025-08" db="UniProtKB">
        <authorList>
            <consortium name="RefSeq"/>
        </authorList>
    </citation>
    <scope>IDENTIFICATION</scope>
    <source>
        <tissue evidence="11">Testes</tissue>
    </source>
</reference>
<evidence type="ECO:0000256" key="6">
    <source>
        <dbReference type="ARBA" id="ARBA00022839"/>
    </source>
</evidence>
<dbReference type="Proteomes" id="UP000694865">
    <property type="component" value="Unplaced"/>
</dbReference>
<dbReference type="InterPro" id="IPR047021">
    <property type="entry name" value="REXO1/3/4-like"/>
</dbReference>
<evidence type="ECO:0000256" key="2">
    <source>
        <dbReference type="ARBA" id="ARBA00010489"/>
    </source>
</evidence>